<evidence type="ECO:0000313" key="2">
    <source>
        <dbReference type="EMBL" id="NMF10229.1"/>
    </source>
</evidence>
<evidence type="ECO:0000313" key="3">
    <source>
        <dbReference type="Proteomes" id="UP000589552"/>
    </source>
</evidence>
<gene>
    <name evidence="2" type="ORF">HF852_11590</name>
    <name evidence="1" type="ORF">VVR64_00350</name>
</gene>
<evidence type="ECO:0000313" key="1">
    <source>
        <dbReference type="EMBL" id="MEX3527523.1"/>
    </source>
</evidence>
<dbReference type="AlphaFoldDB" id="A0A0M2XKP8"/>
<dbReference type="Gene3D" id="2.160.10.10">
    <property type="entry name" value="Hexapeptide repeat proteins"/>
    <property type="match status" value="1"/>
</dbReference>
<dbReference type="RefSeq" id="WP_046649724.1">
    <property type="nucleotide sequence ID" value="NZ_CP032788.1"/>
</dbReference>
<dbReference type="InterPro" id="IPR011004">
    <property type="entry name" value="Trimer_LpxA-like_sf"/>
</dbReference>
<keyword evidence="4" id="KW-1185">Reference proteome</keyword>
<proteinExistence type="predicted"/>
<dbReference type="Proteomes" id="UP001558353">
    <property type="component" value="Unassembled WGS sequence"/>
</dbReference>
<name>A0A0M2XKP8_9CORY</name>
<dbReference type="EMBL" id="JAYWMA010000001">
    <property type="protein sequence ID" value="MEX3527523.1"/>
    <property type="molecule type" value="Genomic_DNA"/>
</dbReference>
<reference evidence="1" key="3">
    <citation type="submission" date="2024-01" db="EMBL/GenBank/DDBJ databases">
        <authorList>
            <person name="De La Cruz K.F."/>
            <person name="Townsend E.C."/>
            <person name="Salamzade R."/>
            <person name="Kalan L.R."/>
        </authorList>
    </citation>
    <scope>NUCLEOTIDE SEQUENCE</scope>
    <source>
        <strain evidence="1">LK2569</strain>
    </source>
</reference>
<sequence>MDATPNNQVPLIFPCNGKTPRIHRSAWIAPGAVIIGDVEIGPDSSVFYGSVLRGDINSIRVGARTNIQDNSTVHVDADAETVLGDDVTVGHMALIHGTTVGNGTLVGMKSALLSHSKVGEGSLIAAGAVVLEGQEIPPRSLAAGVPAKVRRELDDAAVEGFIHHAAKYIETSHLHDGISPVPLSDVLFD</sequence>
<dbReference type="GeneID" id="95320141"/>
<protein>
    <submittedName>
        <fullName evidence="2">Gamma carbonic anhydrase family protein</fullName>
    </submittedName>
</protein>
<organism evidence="2 3">
    <name type="scientific">Corynebacterium xerosis</name>
    <dbReference type="NCBI Taxonomy" id="1725"/>
    <lineage>
        <taxon>Bacteria</taxon>
        <taxon>Bacillati</taxon>
        <taxon>Actinomycetota</taxon>
        <taxon>Actinomycetes</taxon>
        <taxon>Mycobacteriales</taxon>
        <taxon>Corynebacteriaceae</taxon>
        <taxon>Corynebacterium</taxon>
    </lineage>
</organism>
<dbReference type="PANTHER" id="PTHR13061:SF29">
    <property type="entry name" value="GAMMA CARBONIC ANHYDRASE-LIKE 1, MITOCHONDRIAL-RELATED"/>
    <property type="match status" value="1"/>
</dbReference>
<reference evidence="2 3" key="1">
    <citation type="submission" date="2020-04" db="EMBL/GenBank/DDBJ databases">
        <authorList>
            <person name="Hitch T.C.A."/>
            <person name="Wylensek D."/>
            <person name="Clavel T."/>
        </authorList>
    </citation>
    <scope>NUCLEOTIDE SEQUENCE [LARGE SCALE GENOMIC DNA]</scope>
    <source>
        <strain evidence="2 3">BL-383-APC-2I</strain>
    </source>
</reference>
<evidence type="ECO:0000313" key="4">
    <source>
        <dbReference type="Proteomes" id="UP001558353"/>
    </source>
</evidence>
<accession>A0A0M2XKP8</accession>
<dbReference type="SUPFAM" id="SSF51161">
    <property type="entry name" value="Trimeric LpxA-like enzymes"/>
    <property type="match status" value="1"/>
</dbReference>
<dbReference type="InterPro" id="IPR050484">
    <property type="entry name" value="Transf_Hexapept/Carb_Anhydrase"/>
</dbReference>
<dbReference type="OrthoDB" id="9803036at2"/>
<dbReference type="CDD" id="cd04645">
    <property type="entry name" value="LbH_gamma_CA_like"/>
    <property type="match status" value="1"/>
</dbReference>
<dbReference type="PANTHER" id="PTHR13061">
    <property type="entry name" value="DYNACTIN SUBUNIT P25"/>
    <property type="match status" value="1"/>
</dbReference>
<dbReference type="EMBL" id="JABAGA010000008">
    <property type="protein sequence ID" value="NMF10229.1"/>
    <property type="molecule type" value="Genomic_DNA"/>
</dbReference>
<reference evidence="1 4" key="2">
    <citation type="journal article" date="2024" name="Fungal Genet. Biol.">
        <title>The porcine skin microbiome exhibits broad fungal antagonism.</title>
        <authorList>
            <person name="De La Cruz K.F."/>
            <person name="Townsend E.C."/>
            <person name="Alex Cheong J.Z."/>
            <person name="Salamzade R."/>
            <person name="Liu A."/>
            <person name="Sandstrom S."/>
            <person name="Davila E."/>
            <person name="Huang L."/>
            <person name="Xu K.H."/>
            <person name="Wu S.Y."/>
            <person name="Meudt J.J."/>
            <person name="Shanmuganayagam D."/>
            <person name="Gibson A.L.F."/>
            <person name="Kalan L.R."/>
        </authorList>
    </citation>
    <scope>NUCLEOTIDE SEQUENCE [LARGE SCALE GENOMIC DNA]</scope>
    <source>
        <strain evidence="1 4">LK2569</strain>
    </source>
</reference>
<comment type="caution">
    <text evidence="2">The sequence shown here is derived from an EMBL/GenBank/DDBJ whole genome shotgun (WGS) entry which is preliminary data.</text>
</comment>
<dbReference type="InterPro" id="IPR047324">
    <property type="entry name" value="LbH_gamma_CA-like"/>
</dbReference>
<dbReference type="Proteomes" id="UP000589552">
    <property type="component" value="Unassembled WGS sequence"/>
</dbReference>